<dbReference type="InterPro" id="IPR036291">
    <property type="entry name" value="NAD(P)-bd_dom_sf"/>
</dbReference>
<accession>A0A5M3XSN1</accession>
<dbReference type="EMBL" id="BLAF01000050">
    <property type="protein sequence ID" value="GES24294.1"/>
    <property type="molecule type" value="Genomic_DNA"/>
</dbReference>
<sequence>MNFTEYPASELRYLPRAAVIECCVEIDVLAVVEDALVRHGRGQTMLPEEAYLGWETSAGTAARSLAMPGGLRLAGGLALGVKTINGNLGNPDRGLARSQGLLMMFDPEIAWPRTIMESAYLSATRTAAVTALTARLLGRPGMRSAAVIGCGTLAKAHLALLPAGITEVCLYDRDPLRARALAEAVSDRVEVRVAADAESCVRGRDLVITVTTVTEGYLPFEWLAPGALVAHVSLDDVLPDVVRRAGLVVVDDWDLVRHDHRRLLGRLHRDGLLLGPDGDSHPGVTPGPSARRVDTTLAEIITGAHPGRRSEHDSEHDVVLSNPFGMSILDIALGQAVEEVAARRDAGVRLAM</sequence>
<proteinExistence type="predicted"/>
<dbReference type="Gene3D" id="3.40.50.720">
    <property type="entry name" value="NAD(P)-binding Rossmann-like Domain"/>
    <property type="match status" value="1"/>
</dbReference>
<dbReference type="Pfam" id="PF02423">
    <property type="entry name" value="OCD_Mu_crystall"/>
    <property type="match status" value="1"/>
</dbReference>
<dbReference type="RefSeq" id="WP_246264988.1">
    <property type="nucleotide sequence ID" value="NZ_BAAAHM010000001.1"/>
</dbReference>
<dbReference type="PANTHER" id="PTHR13812:SF19">
    <property type="entry name" value="KETIMINE REDUCTASE MU-CRYSTALLIN"/>
    <property type="match status" value="1"/>
</dbReference>
<reference evidence="1 2" key="1">
    <citation type="submission" date="2019-10" db="EMBL/GenBank/DDBJ databases">
        <title>Whole genome shotgun sequence of Acrocarpospora pleiomorpha NBRC 16267.</title>
        <authorList>
            <person name="Ichikawa N."/>
            <person name="Kimura A."/>
            <person name="Kitahashi Y."/>
            <person name="Komaki H."/>
            <person name="Oguchi A."/>
        </authorList>
    </citation>
    <scope>NUCLEOTIDE SEQUENCE [LARGE SCALE GENOMIC DNA]</scope>
    <source>
        <strain evidence="1 2">NBRC 16267</strain>
    </source>
</reference>
<dbReference type="InterPro" id="IPR023401">
    <property type="entry name" value="ODC_N"/>
</dbReference>
<dbReference type="GO" id="GO:0005737">
    <property type="term" value="C:cytoplasm"/>
    <property type="evidence" value="ECO:0007669"/>
    <property type="project" value="TreeGrafter"/>
</dbReference>
<name>A0A5M3XSN1_9ACTN</name>
<dbReference type="Proteomes" id="UP000377595">
    <property type="component" value="Unassembled WGS sequence"/>
</dbReference>
<comment type="caution">
    <text evidence="1">The sequence shown here is derived from an EMBL/GenBank/DDBJ whole genome shotgun (WGS) entry which is preliminary data.</text>
</comment>
<evidence type="ECO:0000313" key="2">
    <source>
        <dbReference type="Proteomes" id="UP000377595"/>
    </source>
</evidence>
<gene>
    <name evidence="1" type="primary">ocd_2</name>
    <name evidence="1" type="ORF">Aple_071930</name>
</gene>
<dbReference type="Gene3D" id="3.30.1780.10">
    <property type="entry name" value="ornithine cyclodeaminase, domain 1"/>
    <property type="match status" value="1"/>
</dbReference>
<evidence type="ECO:0000313" key="1">
    <source>
        <dbReference type="EMBL" id="GES24294.1"/>
    </source>
</evidence>
<keyword evidence="2" id="KW-1185">Reference proteome</keyword>
<dbReference type="InterPro" id="IPR003462">
    <property type="entry name" value="ODC_Mu_crystall"/>
</dbReference>
<protein>
    <submittedName>
        <fullName evidence="1">Ornithine cyclodeaminase</fullName>
    </submittedName>
</protein>
<dbReference type="PANTHER" id="PTHR13812">
    <property type="entry name" value="KETIMINE REDUCTASE MU-CRYSTALLIN"/>
    <property type="match status" value="1"/>
</dbReference>
<dbReference type="AlphaFoldDB" id="A0A5M3XSN1"/>
<dbReference type="PIRSF" id="PIRSF001439">
    <property type="entry name" value="CryM"/>
    <property type="match status" value="1"/>
</dbReference>
<organism evidence="1 2">
    <name type="scientific">Acrocarpospora pleiomorpha</name>
    <dbReference type="NCBI Taxonomy" id="90975"/>
    <lineage>
        <taxon>Bacteria</taxon>
        <taxon>Bacillati</taxon>
        <taxon>Actinomycetota</taxon>
        <taxon>Actinomycetes</taxon>
        <taxon>Streptosporangiales</taxon>
        <taxon>Streptosporangiaceae</taxon>
        <taxon>Acrocarpospora</taxon>
    </lineage>
</organism>
<dbReference type="SUPFAM" id="SSF51735">
    <property type="entry name" value="NAD(P)-binding Rossmann-fold domains"/>
    <property type="match status" value="1"/>
</dbReference>